<dbReference type="EMBL" id="CP045201">
    <property type="protein sequence ID" value="QOL83165.1"/>
    <property type="molecule type" value="Genomic_DNA"/>
</dbReference>
<evidence type="ECO:0000313" key="2">
    <source>
        <dbReference type="EMBL" id="QOL83165.1"/>
    </source>
</evidence>
<dbReference type="Proteomes" id="UP000594118">
    <property type="component" value="Chromosome"/>
</dbReference>
<dbReference type="SUPFAM" id="SSF69318">
    <property type="entry name" value="Integrin alpha N-terminal domain"/>
    <property type="match status" value="1"/>
</dbReference>
<evidence type="ECO:0000256" key="1">
    <source>
        <dbReference type="ARBA" id="ARBA00022729"/>
    </source>
</evidence>
<name>A0A7L9WRZ3_9RHOB</name>
<dbReference type="AlphaFoldDB" id="A0A7L9WRZ3"/>
<accession>A0A7L9WRZ3</accession>
<dbReference type="InterPro" id="IPR013517">
    <property type="entry name" value="FG-GAP"/>
</dbReference>
<dbReference type="Pfam" id="PF13517">
    <property type="entry name" value="FG-GAP_3"/>
    <property type="match status" value="1"/>
</dbReference>
<keyword evidence="3" id="KW-1185">Reference proteome</keyword>
<organism evidence="2 3">
    <name type="scientific">Pseudooceanicola spongiae</name>
    <dbReference type="NCBI Taxonomy" id="2613965"/>
    <lineage>
        <taxon>Bacteria</taxon>
        <taxon>Pseudomonadati</taxon>
        <taxon>Pseudomonadota</taxon>
        <taxon>Alphaproteobacteria</taxon>
        <taxon>Rhodobacterales</taxon>
        <taxon>Paracoccaceae</taxon>
        <taxon>Pseudooceanicola</taxon>
    </lineage>
</organism>
<dbReference type="InterPro" id="IPR028994">
    <property type="entry name" value="Integrin_alpha_N"/>
</dbReference>
<dbReference type="KEGG" id="pshq:F3W81_09735"/>
<gene>
    <name evidence="2" type="ORF">F3W81_09735</name>
</gene>
<evidence type="ECO:0000313" key="3">
    <source>
        <dbReference type="Proteomes" id="UP000594118"/>
    </source>
</evidence>
<proteinExistence type="predicted"/>
<protein>
    <submittedName>
        <fullName evidence="2">VCBS repeat-containing protein</fullName>
    </submittedName>
</protein>
<reference evidence="2 3" key="1">
    <citation type="submission" date="2019-10" db="EMBL/GenBank/DDBJ databases">
        <title>Pseudopuniceibacterium sp. HQ09 islated from Antarctica.</title>
        <authorList>
            <person name="Liao L."/>
            <person name="Su S."/>
            <person name="Chen B."/>
            <person name="Yu Y."/>
        </authorList>
    </citation>
    <scope>NUCLEOTIDE SEQUENCE [LARGE SCALE GENOMIC DNA]</scope>
    <source>
        <strain evidence="2 3">HQ09</strain>
    </source>
</reference>
<keyword evidence="1" id="KW-0732">Signal</keyword>
<sequence>MAGGAPGLAAQEPADPVILSAQFADPTDRYPHGVLGDKIEYGALALRLSDGRVLHYSLPRSLVFEDSAPRLVDLDHDGAPEVIVVESSLSRGARLSVWGAAGRITATPHIGQAYRWLAPVGAADLDGDGAIEIAYVDRPHLARTLRIWRYQHGRLHEVAEAPDVSNHQIGWPRIAGGIAECPGAAPRMIVADGAWQDVLALQLLPGGRVTRQRLGPYAGPESLTAAMRC</sequence>